<keyword evidence="6" id="KW-1185">Reference proteome</keyword>
<dbReference type="EMBL" id="MU827779">
    <property type="protein sequence ID" value="KAJ7339597.1"/>
    <property type="molecule type" value="Genomic_DNA"/>
</dbReference>
<evidence type="ECO:0000256" key="3">
    <source>
        <dbReference type="SAM" id="MobiDB-lite"/>
    </source>
</evidence>
<feature type="region of interest" description="Disordered" evidence="3">
    <location>
        <begin position="273"/>
        <end position="298"/>
    </location>
</feature>
<dbReference type="SMART" id="SM00755">
    <property type="entry name" value="Grip"/>
    <property type="match status" value="1"/>
</dbReference>
<dbReference type="InterPro" id="IPR000237">
    <property type="entry name" value="GRIP_dom"/>
</dbReference>
<evidence type="ECO:0000256" key="2">
    <source>
        <dbReference type="SAM" id="Coils"/>
    </source>
</evidence>
<accession>A0A9W9YG21</accession>
<dbReference type="PANTHER" id="PTHR23157">
    <property type="entry name" value="GRIP AND COILED-COIL DOMAIN-CONTAINING PROTEIN 1"/>
    <property type="match status" value="1"/>
</dbReference>
<reference evidence="5" key="1">
    <citation type="submission" date="2023-01" db="EMBL/GenBank/DDBJ databases">
        <title>Genome assembly of the deep-sea coral Lophelia pertusa.</title>
        <authorList>
            <person name="Herrera S."/>
            <person name="Cordes E."/>
        </authorList>
    </citation>
    <scope>NUCLEOTIDE SEQUENCE</scope>
    <source>
        <strain evidence="5">USNM1676648</strain>
        <tissue evidence="5">Polyp</tissue>
    </source>
</reference>
<keyword evidence="1 2" id="KW-0175">Coiled coil</keyword>
<dbReference type="PANTHER" id="PTHR23157:SF24">
    <property type="entry name" value="GOLGIN SUBFAMILY A MEMBER 1"/>
    <property type="match status" value="1"/>
</dbReference>
<dbReference type="GO" id="GO:0005794">
    <property type="term" value="C:Golgi apparatus"/>
    <property type="evidence" value="ECO:0007669"/>
    <property type="project" value="TreeGrafter"/>
</dbReference>
<feature type="region of interest" description="Disordered" evidence="3">
    <location>
        <begin position="745"/>
        <end position="765"/>
    </location>
</feature>
<feature type="coiled-coil region" evidence="2">
    <location>
        <begin position="106"/>
        <end position="205"/>
    </location>
</feature>
<feature type="region of interest" description="Disordered" evidence="3">
    <location>
        <begin position="81"/>
        <end position="102"/>
    </location>
</feature>
<organism evidence="5 6">
    <name type="scientific">Desmophyllum pertusum</name>
    <dbReference type="NCBI Taxonomy" id="174260"/>
    <lineage>
        <taxon>Eukaryota</taxon>
        <taxon>Metazoa</taxon>
        <taxon>Cnidaria</taxon>
        <taxon>Anthozoa</taxon>
        <taxon>Hexacorallia</taxon>
        <taxon>Scleractinia</taxon>
        <taxon>Caryophylliina</taxon>
        <taxon>Caryophylliidae</taxon>
        <taxon>Desmophyllum</taxon>
    </lineage>
</organism>
<feature type="region of interest" description="Disordered" evidence="3">
    <location>
        <begin position="1"/>
        <end position="36"/>
    </location>
</feature>
<dbReference type="OrthoDB" id="5848685at2759"/>
<evidence type="ECO:0000256" key="1">
    <source>
        <dbReference type="ARBA" id="ARBA00023054"/>
    </source>
</evidence>
<comment type="caution">
    <text evidence="5">The sequence shown here is derived from an EMBL/GenBank/DDBJ whole genome shotgun (WGS) entry which is preliminary data.</text>
</comment>
<evidence type="ECO:0000259" key="4">
    <source>
        <dbReference type="PROSITE" id="PS50913"/>
    </source>
</evidence>
<name>A0A9W9YG21_9CNID</name>
<feature type="coiled-coil region" evidence="2">
    <location>
        <begin position="599"/>
        <end position="736"/>
    </location>
</feature>
<evidence type="ECO:0000313" key="5">
    <source>
        <dbReference type="EMBL" id="KAJ7339597.1"/>
    </source>
</evidence>
<dbReference type="Proteomes" id="UP001163046">
    <property type="component" value="Unassembled WGS sequence"/>
</dbReference>
<gene>
    <name evidence="5" type="primary">WDR46_1</name>
    <name evidence="5" type="ORF">OS493_006000</name>
</gene>
<feature type="compositionally biased region" description="Low complexity" evidence="3">
    <location>
        <begin position="18"/>
        <end position="28"/>
    </location>
</feature>
<dbReference type="Pfam" id="PF01465">
    <property type="entry name" value="GRIP"/>
    <property type="match status" value="1"/>
</dbReference>
<sequence length="830" mass="96915">MFAKLKQKIAEEELTSDSSRSVPSSPSVRRAKKVNGWTENKWERRRLSNASSLYESRESLLSESSVASSSGYNVSRHASFTSRSAATPVGTPIEPPSCTVNSRTSKEEILNLLAKKGEQVNRLEAKIADMASLLREQTRVKESLEGALERQKEEHFTRIRGMNSEFEERSKKMKNDFEKTLNEKNQELENKLKSLNLESTRYADMNELNELQQQELTKMKSLFIQYQTNATRKAAEILEKSKQIEDLDNAYLDQKGELAALQERLDDLARERTKYETRDKQQQGRATTLEKEKSSLRDELTNTVNELTQKSVQLDRAEKSLRQTEEELANLRQTHSLYKNKVSMELEQNEGETVRLKERVGDLQQRLEDSKLSGGDQVKAMEKEREQLENRLRESRDQLNELRTNSNDRINTLGSLVSTLNERLERKETELTECKIKYDQDYESWRSKNFQLEQELARIQQQTKSGKRSSQEQTASLEGQVMRLEAAREREKTEMQTKLDQLKMIENEYSRQEDSYKQQIADLEEDKEQLQNELMSKAEENRHVSLCLEDAMKETNELKSQIAKFEETLKQKNDLLTCFKESKLDSPSHYTSNLSPETIEHLKDELSNTKARYQNAEEVLKQREKAISELRKTVAEKEDLLNRSTTKIRQYEENNRYLGNDRIYGSENRDSQKVVTNLKEKLKELEEQLQEREMLQLDENELRDLRKDNSRLETDLEDKDKKIKLLQAKIIELKKAFQRELKMAAPGGEAMQRSPGTPNGDVIEHSDDEKDRQEYLEVNFKYLKHVVLKYMCSTNKQSRQLINVIGHLLRFTPKEDKCVKEAMEWKLPLE</sequence>
<proteinExistence type="predicted"/>
<protein>
    <submittedName>
        <fullName evidence="5">WD repeat-containing protein 46</fullName>
    </submittedName>
</protein>
<dbReference type="PROSITE" id="PS50913">
    <property type="entry name" value="GRIP"/>
    <property type="match status" value="1"/>
</dbReference>
<dbReference type="AlphaFoldDB" id="A0A9W9YG21"/>
<evidence type="ECO:0000313" key="6">
    <source>
        <dbReference type="Proteomes" id="UP001163046"/>
    </source>
</evidence>
<dbReference type="Gene3D" id="1.10.220.60">
    <property type="entry name" value="GRIP domain"/>
    <property type="match status" value="1"/>
</dbReference>
<dbReference type="InterPro" id="IPR051952">
    <property type="entry name" value="Golgi-autophagy_related"/>
</dbReference>
<feature type="domain" description="GRIP" evidence="4">
    <location>
        <begin position="773"/>
        <end position="822"/>
    </location>
</feature>